<keyword evidence="2" id="KW-1185">Reference proteome</keyword>
<name>A0A5J9UDB1_9POAL</name>
<protein>
    <submittedName>
        <fullName evidence="1">Uncharacterized protein</fullName>
    </submittedName>
</protein>
<comment type="caution">
    <text evidence="1">The sequence shown here is derived from an EMBL/GenBank/DDBJ whole genome shotgun (WGS) entry which is preliminary data.</text>
</comment>
<dbReference type="Gramene" id="TVU21705">
    <property type="protein sequence ID" value="TVU21705"/>
    <property type="gene ID" value="EJB05_31358"/>
</dbReference>
<evidence type="ECO:0000313" key="1">
    <source>
        <dbReference type="EMBL" id="TVU21705.1"/>
    </source>
</evidence>
<evidence type="ECO:0000313" key="2">
    <source>
        <dbReference type="Proteomes" id="UP000324897"/>
    </source>
</evidence>
<gene>
    <name evidence="1" type="ORF">EJB05_31358</name>
</gene>
<sequence length="245" mass="26770">MSHLLSLRPIKAFLLFIMDKRKAFALDDECPSLGDCTNIDENGTRKGIHEVCVASSGKSAKKPCVRRPLADCTNVLSNAEALRDTMTNPTLGLGSTMYTPVVDADDDSWLQRNDDWCPAPRCGTQQVAAEELGEKHKLVAEKNSLPTPLHESPLTNVPDAIGVVVYISDVHDTKRTWRRPSRHVAIMNMCTIIFKPDMPEAEAIQATTTASVLPAGRRRPAAPLVPNHVLLRTQQAGALTLATRA</sequence>
<dbReference type="AlphaFoldDB" id="A0A5J9UDB1"/>
<accession>A0A5J9UDB1</accession>
<organism evidence="1 2">
    <name type="scientific">Eragrostis curvula</name>
    <name type="common">weeping love grass</name>
    <dbReference type="NCBI Taxonomy" id="38414"/>
    <lineage>
        <taxon>Eukaryota</taxon>
        <taxon>Viridiplantae</taxon>
        <taxon>Streptophyta</taxon>
        <taxon>Embryophyta</taxon>
        <taxon>Tracheophyta</taxon>
        <taxon>Spermatophyta</taxon>
        <taxon>Magnoliopsida</taxon>
        <taxon>Liliopsida</taxon>
        <taxon>Poales</taxon>
        <taxon>Poaceae</taxon>
        <taxon>PACMAD clade</taxon>
        <taxon>Chloridoideae</taxon>
        <taxon>Eragrostideae</taxon>
        <taxon>Eragrostidinae</taxon>
        <taxon>Eragrostis</taxon>
    </lineage>
</organism>
<dbReference type="EMBL" id="RWGY01000026">
    <property type="protein sequence ID" value="TVU21705.1"/>
    <property type="molecule type" value="Genomic_DNA"/>
</dbReference>
<dbReference type="Proteomes" id="UP000324897">
    <property type="component" value="Unassembled WGS sequence"/>
</dbReference>
<feature type="non-terminal residue" evidence="1">
    <location>
        <position position="1"/>
    </location>
</feature>
<reference evidence="1 2" key="1">
    <citation type="journal article" date="2019" name="Sci. Rep.">
        <title>A high-quality genome of Eragrostis curvula grass provides insights into Poaceae evolution and supports new strategies to enhance forage quality.</title>
        <authorList>
            <person name="Carballo J."/>
            <person name="Santos B.A.C.M."/>
            <person name="Zappacosta D."/>
            <person name="Garbus I."/>
            <person name="Selva J.P."/>
            <person name="Gallo C.A."/>
            <person name="Diaz A."/>
            <person name="Albertini E."/>
            <person name="Caccamo M."/>
            <person name="Echenique V."/>
        </authorList>
    </citation>
    <scope>NUCLEOTIDE SEQUENCE [LARGE SCALE GENOMIC DNA]</scope>
    <source>
        <strain evidence="2">cv. Victoria</strain>
        <tissue evidence="1">Leaf</tissue>
    </source>
</reference>
<proteinExistence type="predicted"/>